<evidence type="ECO:0000313" key="1">
    <source>
        <dbReference type="EMBL" id="KAJ1158486.1"/>
    </source>
</evidence>
<dbReference type="Proteomes" id="UP001066276">
    <property type="component" value="Chromosome 5"/>
</dbReference>
<protein>
    <submittedName>
        <fullName evidence="1">Uncharacterized protein</fullName>
    </submittedName>
</protein>
<organism evidence="1 2">
    <name type="scientific">Pleurodeles waltl</name>
    <name type="common">Iberian ribbed newt</name>
    <dbReference type="NCBI Taxonomy" id="8319"/>
    <lineage>
        <taxon>Eukaryota</taxon>
        <taxon>Metazoa</taxon>
        <taxon>Chordata</taxon>
        <taxon>Craniata</taxon>
        <taxon>Vertebrata</taxon>
        <taxon>Euteleostomi</taxon>
        <taxon>Amphibia</taxon>
        <taxon>Batrachia</taxon>
        <taxon>Caudata</taxon>
        <taxon>Salamandroidea</taxon>
        <taxon>Salamandridae</taxon>
        <taxon>Pleurodelinae</taxon>
        <taxon>Pleurodeles</taxon>
    </lineage>
</organism>
<sequence length="107" mass="11171">MVLSGPHKRCPQATVQAAASMTAVVASLGIPRLWCEQAMPECGPTGHGASSGSVKSSDDGISETRVAVQSGFMRLCKQKCFDEKLTRRRDGVIPNEADTSGAGHGVV</sequence>
<reference evidence="1" key="1">
    <citation type="journal article" date="2022" name="bioRxiv">
        <title>Sequencing and chromosome-scale assembly of the giantPleurodeles waltlgenome.</title>
        <authorList>
            <person name="Brown T."/>
            <person name="Elewa A."/>
            <person name="Iarovenko S."/>
            <person name="Subramanian E."/>
            <person name="Araus A.J."/>
            <person name="Petzold A."/>
            <person name="Susuki M."/>
            <person name="Suzuki K.-i.T."/>
            <person name="Hayashi T."/>
            <person name="Toyoda A."/>
            <person name="Oliveira C."/>
            <person name="Osipova E."/>
            <person name="Leigh N.D."/>
            <person name="Simon A."/>
            <person name="Yun M.H."/>
        </authorList>
    </citation>
    <scope>NUCLEOTIDE SEQUENCE</scope>
    <source>
        <strain evidence="1">20211129_DDA</strain>
        <tissue evidence="1">Liver</tissue>
    </source>
</reference>
<dbReference type="AlphaFoldDB" id="A0AAV7S3G9"/>
<name>A0AAV7S3G9_PLEWA</name>
<evidence type="ECO:0000313" key="2">
    <source>
        <dbReference type="Proteomes" id="UP001066276"/>
    </source>
</evidence>
<proteinExistence type="predicted"/>
<accession>A0AAV7S3G9</accession>
<gene>
    <name evidence="1" type="ORF">NDU88_011174</name>
</gene>
<comment type="caution">
    <text evidence="1">The sequence shown here is derived from an EMBL/GenBank/DDBJ whole genome shotgun (WGS) entry which is preliminary data.</text>
</comment>
<dbReference type="EMBL" id="JANPWB010000009">
    <property type="protein sequence ID" value="KAJ1158486.1"/>
    <property type="molecule type" value="Genomic_DNA"/>
</dbReference>
<keyword evidence="2" id="KW-1185">Reference proteome</keyword>